<proteinExistence type="predicted"/>
<dbReference type="EMBL" id="JBANQN010000003">
    <property type="protein sequence ID" value="KAK6793992.1"/>
    <property type="molecule type" value="Genomic_DNA"/>
</dbReference>
<evidence type="ECO:0000313" key="2">
    <source>
        <dbReference type="Proteomes" id="UP001371456"/>
    </source>
</evidence>
<comment type="caution">
    <text evidence="1">The sequence shown here is derived from an EMBL/GenBank/DDBJ whole genome shotgun (WGS) entry which is preliminary data.</text>
</comment>
<organism evidence="1 2">
    <name type="scientific">Solanum bulbocastanum</name>
    <name type="common">Wild potato</name>
    <dbReference type="NCBI Taxonomy" id="147425"/>
    <lineage>
        <taxon>Eukaryota</taxon>
        <taxon>Viridiplantae</taxon>
        <taxon>Streptophyta</taxon>
        <taxon>Embryophyta</taxon>
        <taxon>Tracheophyta</taxon>
        <taxon>Spermatophyta</taxon>
        <taxon>Magnoliopsida</taxon>
        <taxon>eudicotyledons</taxon>
        <taxon>Gunneridae</taxon>
        <taxon>Pentapetalae</taxon>
        <taxon>asterids</taxon>
        <taxon>lamiids</taxon>
        <taxon>Solanales</taxon>
        <taxon>Solanaceae</taxon>
        <taxon>Solanoideae</taxon>
        <taxon>Solaneae</taxon>
        <taxon>Solanum</taxon>
    </lineage>
</organism>
<reference evidence="1 2" key="1">
    <citation type="submission" date="2024-02" db="EMBL/GenBank/DDBJ databases">
        <title>de novo genome assembly of Solanum bulbocastanum strain 11H21.</title>
        <authorList>
            <person name="Hosaka A.J."/>
        </authorList>
    </citation>
    <scope>NUCLEOTIDE SEQUENCE [LARGE SCALE GENOMIC DNA]</scope>
    <source>
        <tissue evidence="1">Young leaves</tissue>
    </source>
</reference>
<name>A0AAN8YIW5_SOLBU</name>
<dbReference type="Proteomes" id="UP001371456">
    <property type="component" value="Unassembled WGS sequence"/>
</dbReference>
<evidence type="ECO:0000313" key="1">
    <source>
        <dbReference type="EMBL" id="KAK6793992.1"/>
    </source>
</evidence>
<accession>A0AAN8YIW5</accession>
<gene>
    <name evidence="1" type="ORF">RDI58_007445</name>
</gene>
<dbReference type="AlphaFoldDB" id="A0AAN8YIW5"/>
<sequence length="126" mass="14676">MLFSLGGKPCSYGSTSIYEIIEKFFKVKLEDHQRDYAEGKSNDFEALENLHKELQTCNEKEKKCILMHKIMHPSSEVPPDQHMKEQKLALKLRVEKIKKETQSAILVEHQKFDLNVAPELEEDEES</sequence>
<protein>
    <submittedName>
        <fullName evidence="1">Uncharacterized protein</fullName>
    </submittedName>
</protein>
<keyword evidence="2" id="KW-1185">Reference proteome</keyword>